<comment type="caution">
    <text evidence="1">The sequence shown here is derived from an EMBL/GenBank/DDBJ whole genome shotgun (WGS) entry which is preliminary data.</text>
</comment>
<organism evidence="1 2">
    <name type="scientific">Melastoma candidum</name>
    <dbReference type="NCBI Taxonomy" id="119954"/>
    <lineage>
        <taxon>Eukaryota</taxon>
        <taxon>Viridiplantae</taxon>
        <taxon>Streptophyta</taxon>
        <taxon>Embryophyta</taxon>
        <taxon>Tracheophyta</taxon>
        <taxon>Spermatophyta</taxon>
        <taxon>Magnoliopsida</taxon>
        <taxon>eudicotyledons</taxon>
        <taxon>Gunneridae</taxon>
        <taxon>Pentapetalae</taxon>
        <taxon>rosids</taxon>
        <taxon>malvids</taxon>
        <taxon>Myrtales</taxon>
        <taxon>Melastomataceae</taxon>
        <taxon>Melastomatoideae</taxon>
        <taxon>Melastomateae</taxon>
        <taxon>Melastoma</taxon>
    </lineage>
</organism>
<dbReference type="EMBL" id="CM042882">
    <property type="protein sequence ID" value="KAI4383273.1"/>
    <property type="molecule type" value="Genomic_DNA"/>
</dbReference>
<evidence type="ECO:0000313" key="1">
    <source>
        <dbReference type="EMBL" id="KAI4383273.1"/>
    </source>
</evidence>
<reference evidence="2" key="1">
    <citation type="journal article" date="2023" name="Front. Plant Sci.">
        <title>Chromosomal-level genome assembly of Melastoma candidum provides insights into trichome evolution.</title>
        <authorList>
            <person name="Zhong Y."/>
            <person name="Wu W."/>
            <person name="Sun C."/>
            <person name="Zou P."/>
            <person name="Liu Y."/>
            <person name="Dai S."/>
            <person name="Zhou R."/>
        </authorList>
    </citation>
    <scope>NUCLEOTIDE SEQUENCE [LARGE SCALE GENOMIC DNA]</scope>
</reference>
<gene>
    <name evidence="1" type="ORF">MLD38_009131</name>
</gene>
<keyword evidence="2" id="KW-1185">Reference proteome</keyword>
<dbReference type="Proteomes" id="UP001057402">
    <property type="component" value="Chromosome 3"/>
</dbReference>
<protein>
    <submittedName>
        <fullName evidence="1">Uncharacterized protein</fullName>
    </submittedName>
</protein>
<sequence>MGPGLGRVSRRGGGAMIVAGGSGGEGDGNWVGGGDVAGRDGGNGEAGIGGGVLGCGRDGLGGGAGYELGSVMGAGGALGGAGRTGYGRGRVVGRTGGCGRGDDYDWGGNGAAFTGRGGALWGRVLVMTEGVTQGAETQDEGEDDDRRDYEDEDLGRLSDITQHPRMDGDGIIL</sequence>
<evidence type="ECO:0000313" key="2">
    <source>
        <dbReference type="Proteomes" id="UP001057402"/>
    </source>
</evidence>
<accession>A0ACB9RXZ8</accession>
<name>A0ACB9RXZ8_9MYRT</name>
<proteinExistence type="predicted"/>